<feature type="domain" description="TNase-like" evidence="5">
    <location>
        <begin position="1"/>
        <end position="105"/>
    </location>
</feature>
<dbReference type="InterPro" id="IPR008613">
    <property type="entry name" value="Excalibur_Ca-bd_domain"/>
</dbReference>
<gene>
    <name evidence="6" type="ORF">MUN88_13090</name>
</gene>
<dbReference type="SMART" id="SM00894">
    <property type="entry name" value="Excalibur"/>
    <property type="match status" value="1"/>
</dbReference>
<dbReference type="RefSeq" id="WP_244724524.1">
    <property type="nucleotide sequence ID" value="NZ_CP095072.1"/>
</dbReference>
<proteinExistence type="predicted"/>
<dbReference type="InterPro" id="IPR016071">
    <property type="entry name" value="Staphylococal_nuclease_OB-fold"/>
</dbReference>
<keyword evidence="3" id="KW-0378">Hydrolase</keyword>
<evidence type="ECO:0000256" key="3">
    <source>
        <dbReference type="ARBA" id="ARBA00022801"/>
    </source>
</evidence>
<dbReference type="Proteomes" id="UP000831782">
    <property type="component" value="Chromosome"/>
</dbReference>
<dbReference type="InterPro" id="IPR035437">
    <property type="entry name" value="SNase_OB-fold_sf"/>
</dbReference>
<reference evidence="6 7" key="1">
    <citation type="submission" date="2022-04" db="EMBL/GenBank/DDBJ databases">
        <title>Gracilibacillus sp. isolated from saltern.</title>
        <authorList>
            <person name="Won M."/>
            <person name="Lee C.-M."/>
            <person name="Woen H.-Y."/>
            <person name="Kwon S.-W."/>
        </authorList>
    </citation>
    <scope>NUCLEOTIDE SEQUENCE [LARGE SCALE GENOMIC DNA]</scope>
    <source>
        <strain evidence="6 7">SSWR10-1</strain>
    </source>
</reference>
<name>A0ABY4F219_9BACI</name>
<keyword evidence="1" id="KW-0540">Nuclease</keyword>
<feature type="region of interest" description="Disordered" evidence="4">
    <location>
        <begin position="1"/>
        <end position="20"/>
    </location>
</feature>
<evidence type="ECO:0000259" key="5">
    <source>
        <dbReference type="PROSITE" id="PS50830"/>
    </source>
</evidence>
<dbReference type="PANTHER" id="PTHR12302:SF3">
    <property type="entry name" value="SERINE_THREONINE-PROTEIN KINASE 31"/>
    <property type="match status" value="1"/>
</dbReference>
<dbReference type="SUPFAM" id="SSF50199">
    <property type="entry name" value="Staphylococcal nuclease"/>
    <property type="match status" value="1"/>
</dbReference>
<organism evidence="6 7">
    <name type="scientific">Gracilibacillus caseinilyticus</name>
    <dbReference type="NCBI Taxonomy" id="2932256"/>
    <lineage>
        <taxon>Bacteria</taxon>
        <taxon>Bacillati</taxon>
        <taxon>Bacillota</taxon>
        <taxon>Bacilli</taxon>
        <taxon>Bacillales</taxon>
        <taxon>Bacillaceae</taxon>
        <taxon>Gracilibacillus</taxon>
    </lineage>
</organism>
<evidence type="ECO:0000256" key="4">
    <source>
        <dbReference type="SAM" id="MobiDB-lite"/>
    </source>
</evidence>
<dbReference type="SMART" id="SM00318">
    <property type="entry name" value="SNc"/>
    <property type="match status" value="1"/>
</dbReference>
<evidence type="ECO:0000313" key="7">
    <source>
        <dbReference type="Proteomes" id="UP000831782"/>
    </source>
</evidence>
<accession>A0ABY4F219</accession>
<evidence type="ECO:0000256" key="2">
    <source>
        <dbReference type="ARBA" id="ARBA00022759"/>
    </source>
</evidence>
<evidence type="ECO:0000256" key="1">
    <source>
        <dbReference type="ARBA" id="ARBA00022722"/>
    </source>
</evidence>
<dbReference type="Pfam" id="PF05901">
    <property type="entry name" value="Excalibur"/>
    <property type="match status" value="1"/>
</dbReference>
<protein>
    <submittedName>
        <fullName evidence="6">Thermonuclease family protein</fullName>
    </submittedName>
</protein>
<evidence type="ECO:0000313" key="6">
    <source>
        <dbReference type="EMBL" id="UOQ50595.1"/>
    </source>
</evidence>
<dbReference type="Pfam" id="PF00565">
    <property type="entry name" value="SNase"/>
    <property type="match status" value="1"/>
</dbReference>
<dbReference type="Gene3D" id="2.40.50.90">
    <property type="match status" value="1"/>
</dbReference>
<dbReference type="PANTHER" id="PTHR12302">
    <property type="entry name" value="EBNA2 BINDING PROTEIN P100"/>
    <property type="match status" value="1"/>
</dbReference>
<sequence length="162" mass="18505">MAFSGTPETKHPDLPKQPFGEEASDFAEEILAGETVQVEFDGPKRDKYDRLLGYIWINGENFNQLLLENGLARYAYVYDPPYTHQTWMEQAEQEAQADEIGIWSIEDYVTEDGFHHIEETDADEKIYRSCSEAETAEVTPLYQGDKGYGKHLDRDLDGVACE</sequence>
<dbReference type="EMBL" id="CP095072">
    <property type="protein sequence ID" value="UOQ50595.1"/>
    <property type="molecule type" value="Genomic_DNA"/>
</dbReference>
<keyword evidence="7" id="KW-1185">Reference proteome</keyword>
<dbReference type="PROSITE" id="PS50830">
    <property type="entry name" value="TNASE_3"/>
    <property type="match status" value="1"/>
</dbReference>
<keyword evidence="2" id="KW-0255">Endonuclease</keyword>